<feature type="domain" description="Opine dehydrogenase" evidence="3">
    <location>
        <begin position="182"/>
        <end position="324"/>
    </location>
</feature>
<dbReference type="AlphaFoldDB" id="A0A1M6NAJ3"/>
<dbReference type="InterPro" id="IPR008927">
    <property type="entry name" value="6-PGluconate_DH-like_C_sf"/>
</dbReference>
<protein>
    <submittedName>
        <fullName evidence="4">Opine dehydrogenase</fullName>
    </submittedName>
</protein>
<dbReference type="STRING" id="1120989.SAMN02745227_01090"/>
<evidence type="ECO:0000313" key="4">
    <source>
        <dbReference type="EMBL" id="SHJ92729.1"/>
    </source>
</evidence>
<name>A0A1M6NAJ3_9FIRM</name>
<dbReference type="SUPFAM" id="SSF48179">
    <property type="entry name" value="6-phosphogluconate dehydrogenase C-terminal domain-like"/>
    <property type="match status" value="1"/>
</dbReference>
<dbReference type="EMBL" id="FRAI01000009">
    <property type="protein sequence ID" value="SHJ92729.1"/>
    <property type="molecule type" value="Genomic_DNA"/>
</dbReference>
<dbReference type="SUPFAM" id="SSF51735">
    <property type="entry name" value="NAD(P)-binding Rossmann-fold domains"/>
    <property type="match status" value="1"/>
</dbReference>
<sequence>MNITVIGAGNSGLAMAAHLALEGNKVVLWNRSKDPISKLRNTRTIYCKGMISDAVQIDLVTDNIEDALAKSEVILITTPANSHKYLAELIAKNLKKEALIVLNPGRTFGALEFNEIFKQNNKIKISLAETQTIIYTCRKISEDTVNIITIKSGVLISTFDANENERIIKRLPKCLQGYYKPATSMIETSIGNVGMILHCAPLLLNTGWTECKTSIYKYYYDGITPSIANLLEKLDAERIQVSKKLGFEVETTKEWLMRTYNVKGQNLYECIQNNQAYKTIDAPKSLNHRYIYEDVPCGLVPLEAIGKILGLKMEYTSLIIDLAISLTDIDYRNIGRNLSNICKDKDLRQLFKRRTT</sequence>
<feature type="domain" description="Glycerol-3-phosphate dehydrogenase NAD-dependent N-terminal" evidence="2">
    <location>
        <begin position="2"/>
        <end position="101"/>
    </location>
</feature>
<dbReference type="InterPro" id="IPR036291">
    <property type="entry name" value="NAD(P)-bd_dom_sf"/>
</dbReference>
<dbReference type="PANTHER" id="PTHR38015">
    <property type="entry name" value="BLR6086 PROTEIN"/>
    <property type="match status" value="1"/>
</dbReference>
<organism evidence="4 5">
    <name type="scientific">Anaerobranca californiensis DSM 14826</name>
    <dbReference type="NCBI Taxonomy" id="1120989"/>
    <lineage>
        <taxon>Bacteria</taxon>
        <taxon>Bacillati</taxon>
        <taxon>Bacillota</taxon>
        <taxon>Clostridia</taxon>
        <taxon>Eubacteriales</taxon>
        <taxon>Proteinivoracaceae</taxon>
        <taxon>Anaerobranca</taxon>
    </lineage>
</organism>
<accession>A0A1M6NAJ3</accession>
<dbReference type="Proteomes" id="UP000243547">
    <property type="component" value="Unassembled WGS sequence"/>
</dbReference>
<dbReference type="InterPro" id="IPR013328">
    <property type="entry name" value="6PGD_dom2"/>
</dbReference>
<reference evidence="5" key="1">
    <citation type="submission" date="2016-11" db="EMBL/GenBank/DDBJ databases">
        <authorList>
            <person name="Varghese N."/>
            <person name="Submissions S."/>
        </authorList>
    </citation>
    <scope>NUCLEOTIDE SEQUENCE [LARGE SCALE GENOMIC DNA]</scope>
    <source>
        <strain evidence="5">DSM 14826</strain>
    </source>
</reference>
<dbReference type="OrthoDB" id="1073746at2"/>
<dbReference type="PANTHER" id="PTHR38015:SF1">
    <property type="entry name" value="OPINE DEHYDROGENASE DOMAIN-CONTAINING PROTEIN"/>
    <property type="match status" value="1"/>
</dbReference>
<dbReference type="Gene3D" id="1.10.1040.10">
    <property type="entry name" value="N-(1-d-carboxylethyl)-l-norvaline Dehydrogenase, domain 2"/>
    <property type="match status" value="1"/>
</dbReference>
<dbReference type="GO" id="GO:0046168">
    <property type="term" value="P:glycerol-3-phosphate catabolic process"/>
    <property type="evidence" value="ECO:0007669"/>
    <property type="project" value="InterPro"/>
</dbReference>
<dbReference type="Pfam" id="PF01210">
    <property type="entry name" value="NAD_Gly3P_dh_N"/>
    <property type="match status" value="1"/>
</dbReference>
<keyword evidence="1" id="KW-0560">Oxidoreductase</keyword>
<dbReference type="Pfam" id="PF02317">
    <property type="entry name" value="Octopine_DH"/>
    <property type="match status" value="1"/>
</dbReference>
<dbReference type="Gene3D" id="3.40.50.720">
    <property type="entry name" value="NAD(P)-binding Rossmann-like Domain"/>
    <property type="match status" value="1"/>
</dbReference>
<dbReference type="InterPro" id="IPR003421">
    <property type="entry name" value="Opine_DH"/>
</dbReference>
<dbReference type="GO" id="GO:0051287">
    <property type="term" value="F:NAD binding"/>
    <property type="evidence" value="ECO:0007669"/>
    <property type="project" value="InterPro"/>
</dbReference>
<evidence type="ECO:0000259" key="3">
    <source>
        <dbReference type="Pfam" id="PF02317"/>
    </source>
</evidence>
<evidence type="ECO:0000256" key="1">
    <source>
        <dbReference type="ARBA" id="ARBA00023002"/>
    </source>
</evidence>
<dbReference type="InterPro" id="IPR051729">
    <property type="entry name" value="Opine/Lysopine_DH"/>
</dbReference>
<evidence type="ECO:0000259" key="2">
    <source>
        <dbReference type="Pfam" id="PF01210"/>
    </source>
</evidence>
<dbReference type="GO" id="GO:0016616">
    <property type="term" value="F:oxidoreductase activity, acting on the CH-OH group of donors, NAD or NADP as acceptor"/>
    <property type="evidence" value="ECO:0007669"/>
    <property type="project" value="InterPro"/>
</dbReference>
<gene>
    <name evidence="4" type="ORF">SAMN02745227_01090</name>
</gene>
<dbReference type="RefSeq" id="WP_084672419.1">
    <property type="nucleotide sequence ID" value="NZ_FRAI01000009.1"/>
</dbReference>
<proteinExistence type="predicted"/>
<dbReference type="InterPro" id="IPR011128">
    <property type="entry name" value="G3P_DH_NAD-dep_N"/>
</dbReference>
<keyword evidence="5" id="KW-1185">Reference proteome</keyword>
<evidence type="ECO:0000313" key="5">
    <source>
        <dbReference type="Proteomes" id="UP000243547"/>
    </source>
</evidence>